<comment type="similarity">
    <text evidence="2 9">Belongs to the RecN family.</text>
</comment>
<name>B5CM30_9FIRM</name>
<evidence type="ECO:0000256" key="8">
    <source>
        <dbReference type="ARBA" id="ARBA00033408"/>
    </source>
</evidence>
<keyword evidence="12" id="KW-1185">Reference proteome</keyword>
<keyword evidence="7 9" id="KW-0234">DNA repair</keyword>
<protein>
    <recommendedName>
        <fullName evidence="3 9">DNA repair protein RecN</fullName>
    </recommendedName>
    <alternativeName>
        <fullName evidence="8 9">Recombination protein N</fullName>
    </alternativeName>
</protein>
<comment type="function">
    <text evidence="1 9">May be involved in recombinational repair of damaged DNA.</text>
</comment>
<accession>B5CM30</accession>
<dbReference type="Gene3D" id="3.40.50.300">
    <property type="entry name" value="P-loop containing nucleotide triphosphate hydrolases"/>
    <property type="match status" value="2"/>
</dbReference>
<dbReference type="InterPro" id="IPR027417">
    <property type="entry name" value="P-loop_NTPase"/>
</dbReference>
<dbReference type="CDD" id="cd03241">
    <property type="entry name" value="ABC_RecN"/>
    <property type="match status" value="2"/>
</dbReference>
<dbReference type="AlphaFoldDB" id="B5CM30"/>
<dbReference type="FunFam" id="3.40.50.300:FF:000356">
    <property type="entry name" value="DNA repair protein RecN"/>
    <property type="match status" value="1"/>
</dbReference>
<proteinExistence type="inferred from homology"/>
<sequence length="561" mass="63438">MLNMLQNLYVKNLALIDETEVEFGEGLNILTGETGAGKSLLLGSVHLALGGKYSPDMLRNGTKSGLVELTFKIEDEQIEKHLEEMNLYPEDGFLTLSRRLMEGRSISKINGETVNTGILKDVASMLIDIHGQRDNQTLLHKKNHLTLLDLYGKEKIVPLKKKMAEMYRRWNELKKRTESLTMDEETRRRELSLAEFEAQEIEEAGLVVGEDEELEELYRKMTESRKVTEAVAETYHYTGEAASGNASDLISRGIRSLQEAADFDEEGSRLYEQLTQLDGLLNDFNRELSEYANSFEFSEEEFRETEDRLNLLNHLKAKYGRSIEAVLAYCDEKKQRLQELADYDTFMQNLEQEQQDAFNAMKKMAEKLSQVRQRSAKKFAEEICGQMKELNFLDSRFEIRISEAEKYSSNGKDEAEFYLSVNPGEPLKPLGSVASGGEISRVMLAVKTVLADEEDTPTLIFDEIDTGISGITAGKVGDRLRLIGKSRQVICITHLPQIAATADHHFLIRKKAEGTSVRTDVEMLDEAASVEELARLLGGANVTERVMESAKELKELAKCER</sequence>
<dbReference type="SUPFAM" id="SSF52540">
    <property type="entry name" value="P-loop containing nucleoside triphosphate hydrolases"/>
    <property type="match status" value="1"/>
</dbReference>
<evidence type="ECO:0000256" key="3">
    <source>
        <dbReference type="ARBA" id="ARBA00021315"/>
    </source>
</evidence>
<dbReference type="GO" id="GO:0006310">
    <property type="term" value="P:DNA recombination"/>
    <property type="evidence" value="ECO:0007669"/>
    <property type="project" value="InterPro"/>
</dbReference>
<dbReference type="GO" id="GO:0043590">
    <property type="term" value="C:bacterial nucleoid"/>
    <property type="evidence" value="ECO:0007669"/>
    <property type="project" value="TreeGrafter"/>
</dbReference>
<dbReference type="InterPro" id="IPR003395">
    <property type="entry name" value="RecF/RecN/SMC_N"/>
</dbReference>
<reference evidence="11 12" key="1">
    <citation type="submission" date="2008-08" db="EMBL/GenBank/DDBJ databases">
        <title>Draft genome sequence of Ruminococcus lactaris ATCC 29176.</title>
        <authorList>
            <person name="Sudarsanam P."/>
            <person name="Ley R."/>
            <person name="Guruge J."/>
            <person name="Turnbaugh P.J."/>
            <person name="Mahowald M."/>
            <person name="Liep D."/>
            <person name="Gordon J."/>
        </authorList>
    </citation>
    <scope>NUCLEOTIDE SEQUENCE [LARGE SCALE GENOMIC DNA]</scope>
    <source>
        <strain evidence="11 12">ATCC 29176</strain>
    </source>
</reference>
<evidence type="ECO:0000259" key="10">
    <source>
        <dbReference type="Pfam" id="PF02463"/>
    </source>
</evidence>
<dbReference type="eggNOG" id="COG0497">
    <property type="taxonomic scope" value="Bacteria"/>
</dbReference>
<comment type="caution">
    <text evidence="11">The sequence shown here is derived from an EMBL/GenBank/DDBJ whole genome shotgun (WGS) entry which is preliminary data.</text>
</comment>
<evidence type="ECO:0000313" key="11">
    <source>
        <dbReference type="EMBL" id="EDY33748.1"/>
    </source>
</evidence>
<evidence type="ECO:0000256" key="1">
    <source>
        <dbReference type="ARBA" id="ARBA00003618"/>
    </source>
</evidence>
<dbReference type="GO" id="GO:0005524">
    <property type="term" value="F:ATP binding"/>
    <property type="evidence" value="ECO:0007669"/>
    <property type="project" value="UniProtKB-KW"/>
</dbReference>
<dbReference type="PIRSF" id="PIRSF003128">
    <property type="entry name" value="RecN"/>
    <property type="match status" value="1"/>
</dbReference>
<dbReference type="PANTHER" id="PTHR11059:SF0">
    <property type="entry name" value="DNA REPAIR PROTEIN RECN"/>
    <property type="match status" value="1"/>
</dbReference>
<evidence type="ECO:0000256" key="9">
    <source>
        <dbReference type="PIRNR" id="PIRNR003128"/>
    </source>
</evidence>
<keyword evidence="6" id="KW-0067">ATP-binding</keyword>
<evidence type="ECO:0000256" key="2">
    <source>
        <dbReference type="ARBA" id="ARBA00009441"/>
    </source>
</evidence>
<dbReference type="GO" id="GO:0009432">
    <property type="term" value="P:SOS response"/>
    <property type="evidence" value="ECO:0007669"/>
    <property type="project" value="TreeGrafter"/>
</dbReference>
<dbReference type="HOGENOM" id="CLU_018297_3_1_9"/>
<evidence type="ECO:0000256" key="5">
    <source>
        <dbReference type="ARBA" id="ARBA00022763"/>
    </source>
</evidence>
<dbReference type="GO" id="GO:0016887">
    <property type="term" value="F:ATP hydrolysis activity"/>
    <property type="evidence" value="ECO:0007669"/>
    <property type="project" value="InterPro"/>
</dbReference>
<dbReference type="GO" id="GO:0006302">
    <property type="term" value="P:double-strand break repair"/>
    <property type="evidence" value="ECO:0007669"/>
    <property type="project" value="InterPro"/>
</dbReference>
<dbReference type="PANTHER" id="PTHR11059">
    <property type="entry name" value="DNA REPAIR PROTEIN RECN"/>
    <property type="match status" value="1"/>
</dbReference>
<keyword evidence="4" id="KW-0547">Nucleotide-binding</keyword>
<dbReference type="NCBIfam" id="TIGR00634">
    <property type="entry name" value="recN"/>
    <property type="match status" value="1"/>
</dbReference>
<gene>
    <name evidence="11" type="primary">recN</name>
    <name evidence="11" type="ORF">RUMLAC_00504</name>
</gene>
<dbReference type="Pfam" id="PF02463">
    <property type="entry name" value="SMC_N"/>
    <property type="match status" value="1"/>
</dbReference>
<keyword evidence="5 9" id="KW-0227">DNA damage</keyword>
<dbReference type="EMBL" id="ABOU02000017">
    <property type="protein sequence ID" value="EDY33748.1"/>
    <property type="molecule type" value="Genomic_DNA"/>
</dbReference>
<feature type="domain" description="RecF/RecN/SMC N-terminal" evidence="10">
    <location>
        <begin position="5"/>
        <end position="515"/>
    </location>
</feature>
<organism evidence="11 12">
    <name type="scientific">[Ruminococcus] lactaris ATCC 29176</name>
    <dbReference type="NCBI Taxonomy" id="471875"/>
    <lineage>
        <taxon>Bacteria</taxon>
        <taxon>Bacillati</taxon>
        <taxon>Bacillota</taxon>
        <taxon>Clostridia</taxon>
        <taxon>Lachnospirales</taxon>
        <taxon>Lachnospiraceae</taxon>
        <taxon>Mediterraneibacter</taxon>
    </lineage>
</organism>
<evidence type="ECO:0000313" key="12">
    <source>
        <dbReference type="Proteomes" id="UP000003254"/>
    </source>
</evidence>
<evidence type="ECO:0000256" key="7">
    <source>
        <dbReference type="ARBA" id="ARBA00023204"/>
    </source>
</evidence>
<dbReference type="InterPro" id="IPR004604">
    <property type="entry name" value="DNA_recomb/repair_RecN"/>
</dbReference>
<evidence type="ECO:0000256" key="4">
    <source>
        <dbReference type="ARBA" id="ARBA00022741"/>
    </source>
</evidence>
<dbReference type="Proteomes" id="UP000003254">
    <property type="component" value="Unassembled WGS sequence"/>
</dbReference>
<reference evidence="11 12" key="2">
    <citation type="submission" date="2008-08" db="EMBL/GenBank/DDBJ databases">
        <authorList>
            <person name="Fulton L."/>
            <person name="Clifton S."/>
            <person name="Fulton B."/>
            <person name="Xu J."/>
            <person name="Minx P."/>
            <person name="Pepin K.H."/>
            <person name="Johnson M."/>
            <person name="Bhonagiri V."/>
            <person name="Nash W.E."/>
            <person name="Mardis E.R."/>
            <person name="Wilson R.K."/>
        </authorList>
    </citation>
    <scope>NUCLEOTIDE SEQUENCE [LARGE SCALE GENOMIC DNA]</scope>
    <source>
        <strain evidence="11 12">ATCC 29176</strain>
    </source>
</reference>
<evidence type="ECO:0000256" key="6">
    <source>
        <dbReference type="ARBA" id="ARBA00022840"/>
    </source>
</evidence>